<dbReference type="SUPFAM" id="SSF53098">
    <property type="entry name" value="Ribonuclease H-like"/>
    <property type="match status" value="1"/>
</dbReference>
<dbReference type="Pfam" id="PF01527">
    <property type="entry name" value="HTH_Tnp_1"/>
    <property type="match status" value="1"/>
</dbReference>
<dbReference type="InterPro" id="IPR009057">
    <property type="entry name" value="Homeodomain-like_sf"/>
</dbReference>
<dbReference type="GO" id="GO:0003677">
    <property type="term" value="F:DNA binding"/>
    <property type="evidence" value="ECO:0007669"/>
    <property type="project" value="InterPro"/>
</dbReference>
<evidence type="ECO:0000313" key="3">
    <source>
        <dbReference type="EMBL" id="QTX03652.1"/>
    </source>
</evidence>
<dbReference type="GO" id="GO:0015074">
    <property type="term" value="P:DNA integration"/>
    <property type="evidence" value="ECO:0007669"/>
    <property type="project" value="InterPro"/>
</dbReference>
<gene>
    <name evidence="5" type="ORF">G127AT_00035</name>
    <name evidence="3" type="ORF">G127AT_09905</name>
    <name evidence="4" type="ORF">G127AT_13095</name>
</gene>
<dbReference type="Pfam" id="PF13333">
    <property type="entry name" value="rve_2"/>
    <property type="match status" value="1"/>
</dbReference>
<dbReference type="InterPro" id="IPR036397">
    <property type="entry name" value="RNaseH_sf"/>
</dbReference>
<sequence length="392" mass="44046">MSSSRRKFTDEFKADAVQLVVQGKRAVAQVARELGINESSLGYWVKAYRQQHPDPQTAPMPVDAARIARLEAENRRLIEENAFLKKSRGLLRPGTAVSVKFTLIHAEKANHTVEFMASMLGVTRAGYYAWARRQGTASPAATRRAALSELIMQIHHDSAQTSGFRRVVAELGRRGIHASEGLVRKLMREAGLFGVQPRTRKRTTIPAADAAERPDLLCRDFTADHPGTRLVGDITYLRTGQGWLYLATVIDLFNREVVGWSMADHMRTELVADALRMAHAHGRVEHGAIFHSDRGSVYTSQAYADIADSLGVRLSVGRTGVCWDNAVAESFFSMLKNEMYHRYHFTTRAQARFHVMQYIEVFYNRRRLHSSLGYRTPAEVRAQHDPQTAIAA</sequence>
<dbReference type="KEGG" id="aarc:G127AT_09905"/>
<organism evidence="3 6">
    <name type="scientific">Agromyces archimandritae</name>
    <dbReference type="NCBI Taxonomy" id="2781962"/>
    <lineage>
        <taxon>Bacteria</taxon>
        <taxon>Bacillati</taxon>
        <taxon>Actinomycetota</taxon>
        <taxon>Actinomycetes</taxon>
        <taxon>Micrococcales</taxon>
        <taxon>Microbacteriaceae</taxon>
        <taxon>Agromyces</taxon>
    </lineage>
</organism>
<dbReference type="EMBL" id="CP071696">
    <property type="protein sequence ID" value="QTX04208.1"/>
    <property type="molecule type" value="Genomic_DNA"/>
</dbReference>
<keyword evidence="6" id="KW-1185">Reference proteome</keyword>
<comment type="function">
    <text evidence="1">Involved in the transposition of the insertion sequence.</text>
</comment>
<dbReference type="PANTHER" id="PTHR46889:SF5">
    <property type="entry name" value="INTEGRASE PROTEIN"/>
    <property type="match status" value="1"/>
</dbReference>
<dbReference type="EMBL" id="CP071696">
    <property type="protein sequence ID" value="QTX04709.1"/>
    <property type="molecule type" value="Genomic_DNA"/>
</dbReference>
<dbReference type="Gene3D" id="1.10.10.60">
    <property type="entry name" value="Homeodomain-like"/>
    <property type="match status" value="1"/>
</dbReference>
<dbReference type="KEGG" id="aarc:G127AT_00035"/>
<feature type="domain" description="Integrase catalytic" evidence="2">
    <location>
        <begin position="222"/>
        <end position="385"/>
    </location>
</feature>
<dbReference type="AlphaFoldDB" id="A0A975IMM0"/>
<dbReference type="EMBL" id="CP071696">
    <property type="protein sequence ID" value="QTX03652.1"/>
    <property type="molecule type" value="Genomic_DNA"/>
</dbReference>
<proteinExistence type="predicted"/>
<dbReference type="NCBIfam" id="NF033516">
    <property type="entry name" value="transpos_IS3"/>
    <property type="match status" value="1"/>
</dbReference>
<dbReference type="InterPro" id="IPR001584">
    <property type="entry name" value="Integrase_cat-core"/>
</dbReference>
<evidence type="ECO:0000256" key="1">
    <source>
        <dbReference type="ARBA" id="ARBA00002286"/>
    </source>
</evidence>
<protein>
    <submittedName>
        <fullName evidence="3">IS3 family transposase</fullName>
    </submittedName>
</protein>
<dbReference type="Gene3D" id="3.30.420.10">
    <property type="entry name" value="Ribonuclease H-like superfamily/Ribonuclease H"/>
    <property type="match status" value="1"/>
</dbReference>
<dbReference type="PANTHER" id="PTHR46889">
    <property type="entry name" value="TRANSPOSASE INSF FOR INSERTION SEQUENCE IS3B-RELATED"/>
    <property type="match status" value="1"/>
</dbReference>
<dbReference type="KEGG" id="aarc:G127AT_13095"/>
<dbReference type="PROSITE" id="PS50994">
    <property type="entry name" value="INTEGRASE"/>
    <property type="match status" value="1"/>
</dbReference>
<dbReference type="InterPro" id="IPR012337">
    <property type="entry name" value="RNaseH-like_sf"/>
</dbReference>
<dbReference type="GO" id="GO:0006313">
    <property type="term" value="P:DNA transposition"/>
    <property type="evidence" value="ECO:0007669"/>
    <property type="project" value="InterPro"/>
</dbReference>
<dbReference type="SUPFAM" id="SSF46689">
    <property type="entry name" value="Homeodomain-like"/>
    <property type="match status" value="1"/>
</dbReference>
<evidence type="ECO:0000313" key="6">
    <source>
        <dbReference type="Proteomes" id="UP000671914"/>
    </source>
</evidence>
<dbReference type="InterPro" id="IPR002514">
    <property type="entry name" value="Transposase_8"/>
</dbReference>
<evidence type="ECO:0000313" key="5">
    <source>
        <dbReference type="EMBL" id="QTX04709.1"/>
    </source>
</evidence>
<dbReference type="GO" id="GO:0004803">
    <property type="term" value="F:transposase activity"/>
    <property type="evidence" value="ECO:0007669"/>
    <property type="project" value="InterPro"/>
</dbReference>
<dbReference type="InterPro" id="IPR025948">
    <property type="entry name" value="HTH-like_dom"/>
</dbReference>
<reference evidence="3" key="1">
    <citation type="submission" date="2021-03" db="EMBL/GenBank/DDBJ databases">
        <title>Agromyces archimandritus sp. nov., isolated from the cockroach Archimandrita tessellata.</title>
        <authorList>
            <person name="Guzman J."/>
            <person name="Ortuzar M."/>
            <person name="Poehlein A."/>
            <person name="Daniel R."/>
            <person name="Trujillo M."/>
            <person name="Vilcinskas A."/>
        </authorList>
    </citation>
    <scope>NUCLEOTIDE SEQUENCE</scope>
    <source>
        <strain evidence="3">G127AT</strain>
    </source>
</reference>
<dbReference type="Proteomes" id="UP000671914">
    <property type="component" value="Chromosome"/>
</dbReference>
<dbReference type="Pfam" id="PF00665">
    <property type="entry name" value="rve"/>
    <property type="match status" value="1"/>
</dbReference>
<dbReference type="InterPro" id="IPR048020">
    <property type="entry name" value="Transpos_IS3"/>
</dbReference>
<evidence type="ECO:0000259" key="2">
    <source>
        <dbReference type="PROSITE" id="PS50994"/>
    </source>
</evidence>
<dbReference type="Pfam" id="PF13276">
    <property type="entry name" value="HTH_21"/>
    <property type="match status" value="1"/>
</dbReference>
<accession>A0A975IMM0</accession>
<name>A0A975IMM0_9MICO</name>
<dbReference type="InterPro" id="IPR050900">
    <property type="entry name" value="Transposase_IS3/IS150/IS904"/>
</dbReference>
<evidence type="ECO:0000313" key="4">
    <source>
        <dbReference type="EMBL" id="QTX04208.1"/>
    </source>
</evidence>